<keyword evidence="9" id="KW-1185">Reference proteome</keyword>
<evidence type="ECO:0000256" key="4">
    <source>
        <dbReference type="ARBA" id="ARBA00022692"/>
    </source>
</evidence>
<keyword evidence="5 7" id="KW-1133">Transmembrane helix</keyword>
<feature type="transmembrane region" description="Helical" evidence="7">
    <location>
        <begin position="142"/>
        <end position="164"/>
    </location>
</feature>
<keyword evidence="6 7" id="KW-0472">Membrane</keyword>
<name>A0ABQ5VW08_9RHOB</name>
<sequence>MLEFYITSFVTLFLIIDPLGLLPMYISVTQGFTRKRNGIGLRACVISAILLAVFAMAGEKVLSFIGIGMPAFRISGGLLLFLTAVEMLFNKRSQRREEQSEDEERDDPSVFPLATPLIAGPGSMAAVILLSGETSTEFNATLIVMAAMVTVLILTYLFFMMAGAAERMLGKTGINVITRLMGLLLAALSVQFVVDGVKDLIVMG</sequence>
<feature type="transmembrane region" description="Helical" evidence="7">
    <location>
        <begin position="110"/>
        <end position="130"/>
    </location>
</feature>
<evidence type="ECO:0000256" key="6">
    <source>
        <dbReference type="ARBA" id="ARBA00023136"/>
    </source>
</evidence>
<dbReference type="Proteomes" id="UP001156694">
    <property type="component" value="Unassembled WGS sequence"/>
</dbReference>
<feature type="transmembrane region" description="Helical" evidence="7">
    <location>
        <begin position="6"/>
        <end position="27"/>
    </location>
</feature>
<dbReference type="Pfam" id="PF01914">
    <property type="entry name" value="MarC"/>
    <property type="match status" value="1"/>
</dbReference>
<organism evidence="8 9">
    <name type="scientific">Amylibacter marinus</name>
    <dbReference type="NCBI Taxonomy" id="1475483"/>
    <lineage>
        <taxon>Bacteria</taxon>
        <taxon>Pseudomonadati</taxon>
        <taxon>Pseudomonadota</taxon>
        <taxon>Alphaproteobacteria</taxon>
        <taxon>Rhodobacterales</taxon>
        <taxon>Paracoccaceae</taxon>
        <taxon>Amylibacter</taxon>
    </lineage>
</organism>
<comment type="subcellular location">
    <subcellularLocation>
        <location evidence="1 7">Cell membrane</location>
        <topology evidence="1 7">Multi-pass membrane protein</topology>
    </subcellularLocation>
</comment>
<comment type="similarity">
    <text evidence="2 7">Belongs to the UPF0056 (MarC) family.</text>
</comment>
<evidence type="ECO:0000256" key="7">
    <source>
        <dbReference type="RuleBase" id="RU362048"/>
    </source>
</evidence>
<dbReference type="PANTHER" id="PTHR33508:SF1">
    <property type="entry name" value="UPF0056 MEMBRANE PROTEIN YHCE"/>
    <property type="match status" value="1"/>
</dbReference>
<gene>
    <name evidence="8" type="ORF">GCM10007939_17650</name>
</gene>
<dbReference type="NCBIfam" id="TIGR00427">
    <property type="entry name" value="NAAT family transporter"/>
    <property type="match status" value="1"/>
</dbReference>
<feature type="transmembrane region" description="Helical" evidence="7">
    <location>
        <begin position="176"/>
        <end position="194"/>
    </location>
</feature>
<keyword evidence="3" id="KW-1003">Cell membrane</keyword>
<evidence type="ECO:0000256" key="3">
    <source>
        <dbReference type="ARBA" id="ARBA00022475"/>
    </source>
</evidence>
<evidence type="ECO:0000256" key="2">
    <source>
        <dbReference type="ARBA" id="ARBA00009784"/>
    </source>
</evidence>
<dbReference type="RefSeq" id="WP_284377970.1">
    <property type="nucleotide sequence ID" value="NZ_BSNN01000004.1"/>
</dbReference>
<evidence type="ECO:0000256" key="1">
    <source>
        <dbReference type="ARBA" id="ARBA00004651"/>
    </source>
</evidence>
<accession>A0ABQ5VW08</accession>
<dbReference type="InterPro" id="IPR002771">
    <property type="entry name" value="Multi_antbiot-R_MarC"/>
</dbReference>
<evidence type="ECO:0000256" key="5">
    <source>
        <dbReference type="ARBA" id="ARBA00022989"/>
    </source>
</evidence>
<feature type="transmembrane region" description="Helical" evidence="7">
    <location>
        <begin position="64"/>
        <end position="89"/>
    </location>
</feature>
<keyword evidence="4 7" id="KW-0812">Transmembrane</keyword>
<feature type="transmembrane region" description="Helical" evidence="7">
    <location>
        <begin position="39"/>
        <end position="58"/>
    </location>
</feature>
<dbReference type="EMBL" id="BSNN01000004">
    <property type="protein sequence ID" value="GLQ35482.1"/>
    <property type="molecule type" value="Genomic_DNA"/>
</dbReference>
<reference evidence="9" key="1">
    <citation type="journal article" date="2019" name="Int. J. Syst. Evol. Microbiol.">
        <title>The Global Catalogue of Microorganisms (GCM) 10K type strain sequencing project: providing services to taxonomists for standard genome sequencing and annotation.</title>
        <authorList>
            <consortium name="The Broad Institute Genomics Platform"/>
            <consortium name="The Broad Institute Genome Sequencing Center for Infectious Disease"/>
            <person name="Wu L."/>
            <person name="Ma J."/>
        </authorList>
    </citation>
    <scope>NUCLEOTIDE SEQUENCE [LARGE SCALE GENOMIC DNA]</scope>
    <source>
        <strain evidence="9">NBRC 110140</strain>
    </source>
</reference>
<protein>
    <recommendedName>
        <fullName evidence="7">UPF0056 membrane protein</fullName>
    </recommendedName>
</protein>
<evidence type="ECO:0000313" key="9">
    <source>
        <dbReference type="Proteomes" id="UP001156694"/>
    </source>
</evidence>
<evidence type="ECO:0000313" key="8">
    <source>
        <dbReference type="EMBL" id="GLQ35482.1"/>
    </source>
</evidence>
<dbReference type="PANTHER" id="PTHR33508">
    <property type="entry name" value="UPF0056 MEMBRANE PROTEIN YHCE"/>
    <property type="match status" value="1"/>
</dbReference>
<comment type="caution">
    <text evidence="8">The sequence shown here is derived from an EMBL/GenBank/DDBJ whole genome shotgun (WGS) entry which is preliminary data.</text>
</comment>
<proteinExistence type="inferred from homology"/>